<dbReference type="Proteomes" id="UP000694846">
    <property type="component" value="Unplaced"/>
</dbReference>
<feature type="coiled-coil region" evidence="2">
    <location>
        <begin position="321"/>
        <end position="369"/>
    </location>
</feature>
<organism evidence="4">
    <name type="scientific">Sipha flava</name>
    <name type="common">yellow sugarcane aphid</name>
    <dbReference type="NCBI Taxonomy" id="143950"/>
    <lineage>
        <taxon>Eukaryota</taxon>
        <taxon>Metazoa</taxon>
        <taxon>Ecdysozoa</taxon>
        <taxon>Arthropoda</taxon>
        <taxon>Hexapoda</taxon>
        <taxon>Insecta</taxon>
        <taxon>Pterygota</taxon>
        <taxon>Neoptera</taxon>
        <taxon>Paraneoptera</taxon>
        <taxon>Hemiptera</taxon>
        <taxon>Sternorrhyncha</taxon>
        <taxon>Aphidomorpha</taxon>
        <taxon>Aphidoidea</taxon>
        <taxon>Aphididae</taxon>
        <taxon>Sipha</taxon>
    </lineage>
</organism>
<feature type="compositionally biased region" description="Polar residues" evidence="3">
    <location>
        <begin position="414"/>
        <end position="426"/>
    </location>
</feature>
<feature type="compositionally biased region" description="Polar residues" evidence="3">
    <location>
        <begin position="279"/>
        <end position="288"/>
    </location>
</feature>
<feature type="compositionally biased region" description="Polar residues" evidence="3">
    <location>
        <begin position="297"/>
        <end position="311"/>
    </location>
</feature>
<feature type="region of interest" description="Disordered" evidence="3">
    <location>
        <begin position="403"/>
        <end position="426"/>
    </location>
</feature>
<dbReference type="RefSeq" id="XP_025408008.1">
    <property type="nucleotide sequence ID" value="XM_025552223.1"/>
</dbReference>
<evidence type="ECO:0000313" key="5">
    <source>
        <dbReference type="Proteomes" id="UP000694846"/>
    </source>
</evidence>
<feature type="coiled-coil region" evidence="2">
    <location>
        <begin position="181"/>
        <end position="279"/>
    </location>
</feature>
<evidence type="ECO:0000313" key="6">
    <source>
        <dbReference type="RefSeq" id="XP_025408008.1"/>
    </source>
</evidence>
<keyword evidence="5" id="KW-1185">Reference proteome</keyword>
<dbReference type="InterPro" id="IPR051149">
    <property type="entry name" value="Spindly/BICDR_Dynein_Adapter"/>
</dbReference>
<evidence type="ECO:0000256" key="1">
    <source>
        <dbReference type="ARBA" id="ARBA00023054"/>
    </source>
</evidence>
<feature type="region of interest" description="Disordered" evidence="3">
    <location>
        <begin position="48"/>
        <end position="97"/>
    </location>
</feature>
<accession>A0A2S2QBP2</accession>
<dbReference type="AlphaFoldDB" id="A0A2S2QBP2"/>
<reference evidence="6" key="2">
    <citation type="submission" date="2025-04" db="UniProtKB">
        <authorList>
            <consortium name="RefSeq"/>
        </authorList>
    </citation>
    <scope>IDENTIFICATION</scope>
    <source>
        <tissue evidence="6">Whole body</tissue>
    </source>
</reference>
<feature type="region of interest" description="Disordered" evidence="3">
    <location>
        <begin position="279"/>
        <end position="313"/>
    </location>
</feature>
<feature type="compositionally biased region" description="Low complexity" evidence="3">
    <location>
        <begin position="66"/>
        <end position="80"/>
    </location>
</feature>
<evidence type="ECO:0000313" key="4">
    <source>
        <dbReference type="EMBL" id="MBY75148.1"/>
    </source>
</evidence>
<dbReference type="OrthoDB" id="9451547at2759"/>
<dbReference type="PANTHER" id="PTHR32123">
    <property type="entry name" value="BICD FAMILY-LIKE CARGO ADAPTER"/>
    <property type="match status" value="1"/>
</dbReference>
<dbReference type="EMBL" id="GGMS01005945">
    <property type="protein sequence ID" value="MBY75148.1"/>
    <property type="molecule type" value="Transcribed_RNA"/>
</dbReference>
<keyword evidence="1 2" id="KW-0175">Coiled coil</keyword>
<reference evidence="4" key="1">
    <citation type="submission" date="2018-04" db="EMBL/GenBank/DDBJ databases">
        <title>Transcriptome assembly of Sipha flava.</title>
        <authorList>
            <person name="Scully E.D."/>
            <person name="Geib S.M."/>
            <person name="Palmer N.A."/>
            <person name="Koch K."/>
            <person name="Bradshaw J."/>
            <person name="Heng-Moss T."/>
            <person name="Sarath G."/>
        </authorList>
    </citation>
    <scope>NUCLEOTIDE SEQUENCE</scope>
</reference>
<evidence type="ECO:0000256" key="2">
    <source>
        <dbReference type="SAM" id="Coils"/>
    </source>
</evidence>
<protein>
    <submittedName>
        <fullName evidence="4">Bicaudal D-related protein 1</fullName>
    </submittedName>
    <submittedName>
        <fullName evidence="6">Bicaudal D-related protein homolog</fullName>
    </submittedName>
</protein>
<proteinExistence type="predicted"/>
<dbReference type="PANTHER" id="PTHR32123:SF13">
    <property type="entry name" value="BICAUDAL D-RELATED PROTEIN HOMOLOG"/>
    <property type="match status" value="1"/>
</dbReference>
<evidence type="ECO:0000256" key="3">
    <source>
        <dbReference type="SAM" id="MobiDB-lite"/>
    </source>
</evidence>
<name>A0A2S2QBP2_9HEMI</name>
<feature type="coiled-coil region" evidence="2">
    <location>
        <begin position="636"/>
        <end position="663"/>
    </location>
</feature>
<sequence>MAAAVATVATPTADNRCVGGGGAGETSAAMMQPQVVPLPSSAIPALKSSAVASSGRRKRGDKKVVSRSSTSSCSSSSSSSSDEDENGDGGHGNVVTTPPMAVKRLKDLQQHLVDLDDLELLDRHLTATDGLSDQVTVDADNAAGMASELRQKNKDLVLAARLGKALLAKNDELSLMNERLAEEYGDKLEEIEQDRHRLRRQLAQARAECEQRCHELQADLKDLQAVLDSRERQLREADKQKRAVVRELTDQNGRLQSHIRELSQAEAELRHKCRLLEDTQQSQHTSGKWNGVGGTGSPASITNGGSTTDYGSLTPDDYRSLDVLRDEIDMKAAEKQRLQKRMTELRADRDRLAELLELKDRQLAECRAEATHYEHRSAMLAKQLDDALCSSGTGDWRGRAGKCASCHASGGTVRATTSRTDGTESQPMSLLAELEQAEAAHSQASGASPEMVDVDLTEHRTNGLAQLEVDVERWAVRLCDVLERQRHVEAGSQPLELSADTRYRLLKLISSGDDGKPAGSTDLAELVRNRDGRVAELTCELSVRDAELQAAREERDIAVRDKMDAMRIQCVRCSDGAEANGANADGCGADEKNASLIPELLRKAWEQRDGAVRRKNAVQVQLARTRVDVLQANGQLMEAIGQKVELSQQLEQWQMDMQALLDEQMRRKLLAPPAHGTGAGALEYGGGGGNQQKCSGGTATNGGGFPSMTASSLGSLGSSGLMNSLLMIAGGGGNSNR</sequence>
<gene>
    <name evidence="4" type="primary">Ccdc64</name>
    <name evidence="6" type="synonym">LOC112681881</name>
    <name evidence="4" type="ORF">g.157015</name>
</gene>